<keyword evidence="2" id="KW-1185">Reference proteome</keyword>
<reference evidence="2" key="1">
    <citation type="submission" date="2016-10" db="EMBL/GenBank/DDBJ databases">
        <authorList>
            <person name="Jeantristanb JTB J.-T."/>
            <person name="Ricardo R."/>
        </authorList>
    </citation>
    <scope>NUCLEOTIDE SEQUENCE [LARGE SCALE GENOMIC DNA]</scope>
</reference>
<dbReference type="Proteomes" id="UP000249723">
    <property type="component" value="Unassembled WGS sequence"/>
</dbReference>
<protein>
    <submittedName>
        <fullName evidence="1">BZ3500_MvSof-1268-A1-R1_Chr10-3g03071 protein</fullName>
    </submittedName>
</protein>
<evidence type="ECO:0000313" key="2">
    <source>
        <dbReference type="Proteomes" id="UP000249723"/>
    </source>
</evidence>
<proteinExistence type="predicted"/>
<dbReference type="AlphaFoldDB" id="A0A2X0NB08"/>
<evidence type="ECO:0000313" key="1">
    <source>
        <dbReference type="EMBL" id="SDA02097.1"/>
    </source>
</evidence>
<dbReference type="EMBL" id="FMWP01000118">
    <property type="protein sequence ID" value="SDA02097.1"/>
    <property type="molecule type" value="Genomic_DNA"/>
</dbReference>
<organism evidence="1 2">
    <name type="scientific">Microbotryum saponariae</name>
    <dbReference type="NCBI Taxonomy" id="289078"/>
    <lineage>
        <taxon>Eukaryota</taxon>
        <taxon>Fungi</taxon>
        <taxon>Dikarya</taxon>
        <taxon>Basidiomycota</taxon>
        <taxon>Pucciniomycotina</taxon>
        <taxon>Microbotryomycetes</taxon>
        <taxon>Microbotryales</taxon>
        <taxon>Microbotryaceae</taxon>
        <taxon>Microbotryum</taxon>
    </lineage>
</organism>
<gene>
    <name evidence="1" type="ORF">BZ3500_MVSOF-1268-A1-R1_CHR10-3G03071</name>
</gene>
<accession>A0A2X0NB08</accession>
<name>A0A2X0NB08_9BASI</name>
<sequence length="83" mass="9193">MFAGREWGQKDIAAAGPAIAPPLRHLPQFRLIADRQSDTFPSADPQIRSIDESYGETITGIAVLSLCWRLLLTRDANTVWPTT</sequence>